<dbReference type="GO" id="GO:0004386">
    <property type="term" value="F:helicase activity"/>
    <property type="evidence" value="ECO:0007669"/>
    <property type="project" value="UniProtKB-KW"/>
</dbReference>
<evidence type="ECO:0000313" key="5">
    <source>
        <dbReference type="Proteomes" id="UP000325440"/>
    </source>
</evidence>
<dbReference type="GO" id="GO:0005524">
    <property type="term" value="F:ATP binding"/>
    <property type="evidence" value="ECO:0007669"/>
    <property type="project" value="InterPro"/>
</dbReference>
<evidence type="ECO:0000313" key="4">
    <source>
        <dbReference type="EMBL" id="VVC37228.1"/>
    </source>
</evidence>
<dbReference type="SUPFAM" id="SSF52540">
    <property type="entry name" value="P-loop containing nucleoside triphosphate hydrolases"/>
    <property type="match status" value="1"/>
</dbReference>
<dbReference type="InterPro" id="IPR014001">
    <property type="entry name" value="Helicase_ATP-bd"/>
</dbReference>
<keyword evidence="5" id="KW-1185">Reference proteome</keyword>
<dbReference type="Pfam" id="PF00270">
    <property type="entry name" value="DEAD"/>
    <property type="match status" value="1"/>
</dbReference>
<dbReference type="InterPro" id="IPR027417">
    <property type="entry name" value="P-loop_NTPase"/>
</dbReference>
<accession>A0A5E4N4I4</accession>
<evidence type="ECO:0000259" key="3">
    <source>
        <dbReference type="PROSITE" id="PS51192"/>
    </source>
</evidence>
<dbReference type="GO" id="GO:0016787">
    <property type="term" value="F:hydrolase activity"/>
    <property type="evidence" value="ECO:0007669"/>
    <property type="project" value="UniProtKB-KW"/>
</dbReference>
<name>A0A5E4N4I4_9HEMI</name>
<dbReference type="EMBL" id="CABPRJ010001443">
    <property type="protein sequence ID" value="VVC37228.1"/>
    <property type="molecule type" value="Genomic_DNA"/>
</dbReference>
<dbReference type="InterPro" id="IPR011545">
    <property type="entry name" value="DEAD/DEAH_box_helicase_dom"/>
</dbReference>
<dbReference type="PROSITE" id="PS51192">
    <property type="entry name" value="HELICASE_ATP_BIND_1"/>
    <property type="match status" value="1"/>
</dbReference>
<evidence type="ECO:0000256" key="1">
    <source>
        <dbReference type="ARBA" id="ARBA00022801"/>
    </source>
</evidence>
<sequence length="103" mass="11878">MCTRSNTFCCKLNSLIDMIRCKTLRTRNIKTLVLDVANEMLNKGFKKQIYDVYSFLPPATQVLLISATLPYEILKIANKFMTDPIRILVKGRVLITTDMGQRY</sequence>
<dbReference type="Proteomes" id="UP000325440">
    <property type="component" value="Unassembled WGS sequence"/>
</dbReference>
<keyword evidence="2" id="KW-0347">Helicase</keyword>
<gene>
    <name evidence="4" type="ORF">CINCED_3A021589</name>
</gene>
<dbReference type="GO" id="GO:0003676">
    <property type="term" value="F:nucleic acid binding"/>
    <property type="evidence" value="ECO:0007669"/>
    <property type="project" value="InterPro"/>
</dbReference>
<protein>
    <recommendedName>
        <fullName evidence="3">Helicase ATP-binding domain-containing protein</fullName>
    </recommendedName>
</protein>
<keyword evidence="1" id="KW-0378">Hydrolase</keyword>
<feature type="domain" description="Helicase ATP-binding" evidence="3">
    <location>
        <begin position="13"/>
        <end position="87"/>
    </location>
</feature>
<proteinExistence type="predicted"/>
<dbReference type="PANTHER" id="PTHR47958">
    <property type="entry name" value="ATP-DEPENDENT RNA HELICASE DBP3"/>
    <property type="match status" value="1"/>
</dbReference>
<dbReference type="GO" id="GO:0010468">
    <property type="term" value="P:regulation of gene expression"/>
    <property type="evidence" value="ECO:0007669"/>
    <property type="project" value="UniProtKB-ARBA"/>
</dbReference>
<organism evidence="4 5">
    <name type="scientific">Cinara cedri</name>
    <dbReference type="NCBI Taxonomy" id="506608"/>
    <lineage>
        <taxon>Eukaryota</taxon>
        <taxon>Metazoa</taxon>
        <taxon>Ecdysozoa</taxon>
        <taxon>Arthropoda</taxon>
        <taxon>Hexapoda</taxon>
        <taxon>Insecta</taxon>
        <taxon>Pterygota</taxon>
        <taxon>Neoptera</taxon>
        <taxon>Paraneoptera</taxon>
        <taxon>Hemiptera</taxon>
        <taxon>Sternorrhyncha</taxon>
        <taxon>Aphidomorpha</taxon>
        <taxon>Aphidoidea</taxon>
        <taxon>Aphididae</taxon>
        <taxon>Lachninae</taxon>
        <taxon>Cinara</taxon>
    </lineage>
</organism>
<reference evidence="4 5" key="1">
    <citation type="submission" date="2019-08" db="EMBL/GenBank/DDBJ databases">
        <authorList>
            <person name="Alioto T."/>
            <person name="Alioto T."/>
            <person name="Gomez Garrido J."/>
        </authorList>
    </citation>
    <scope>NUCLEOTIDE SEQUENCE [LARGE SCALE GENOMIC DNA]</scope>
</reference>
<keyword evidence="2" id="KW-0547">Nucleotide-binding</keyword>
<dbReference type="AlphaFoldDB" id="A0A5E4N4I4"/>
<evidence type="ECO:0000256" key="2">
    <source>
        <dbReference type="ARBA" id="ARBA00022806"/>
    </source>
</evidence>
<keyword evidence="2" id="KW-0067">ATP-binding</keyword>
<dbReference type="Gene3D" id="3.40.50.300">
    <property type="entry name" value="P-loop containing nucleotide triphosphate hydrolases"/>
    <property type="match status" value="1"/>
</dbReference>